<dbReference type="Proteomes" id="UP001235939">
    <property type="component" value="Chromosome 02"/>
</dbReference>
<dbReference type="PANTHER" id="PTHR24559:SF435">
    <property type="entry name" value="RIBONUCLEASE H"/>
    <property type="match status" value="1"/>
</dbReference>
<evidence type="ECO:0000259" key="3">
    <source>
        <dbReference type="PROSITE" id="PS50158"/>
    </source>
</evidence>
<keyword evidence="5" id="KW-1185">Reference proteome</keyword>
<evidence type="ECO:0000313" key="5">
    <source>
        <dbReference type="Proteomes" id="UP001235939"/>
    </source>
</evidence>
<dbReference type="InterPro" id="IPR005162">
    <property type="entry name" value="Retrotrans_gag_dom"/>
</dbReference>
<dbReference type="Pfam" id="PF13358">
    <property type="entry name" value="DDE_3"/>
    <property type="match status" value="1"/>
</dbReference>
<protein>
    <submittedName>
        <fullName evidence="4">K02A2.6-like</fullName>
    </submittedName>
</protein>
<feature type="region of interest" description="Disordered" evidence="2">
    <location>
        <begin position="385"/>
        <end position="484"/>
    </location>
</feature>
<feature type="compositionally biased region" description="Basic and acidic residues" evidence="2">
    <location>
        <begin position="193"/>
        <end position="216"/>
    </location>
</feature>
<dbReference type="InterPro" id="IPR012337">
    <property type="entry name" value="RNaseH-like_sf"/>
</dbReference>
<dbReference type="PROSITE" id="PS50158">
    <property type="entry name" value="ZF_CCHC"/>
    <property type="match status" value="1"/>
</dbReference>
<dbReference type="Gene3D" id="3.10.10.10">
    <property type="entry name" value="HIV Type 1 Reverse Transcriptase, subunit A, domain 1"/>
    <property type="match status" value="1"/>
</dbReference>
<keyword evidence="1" id="KW-0862">Zinc</keyword>
<dbReference type="InterPro" id="IPR053134">
    <property type="entry name" value="RNA-dir_DNA_polymerase"/>
</dbReference>
<keyword evidence="1" id="KW-0479">Metal-binding</keyword>
<keyword evidence="1" id="KW-0863">Zinc-finger</keyword>
<dbReference type="InterPro" id="IPR036875">
    <property type="entry name" value="Znf_CCHC_sf"/>
</dbReference>
<gene>
    <name evidence="4" type="ORF">LAZ67_2002704</name>
</gene>
<dbReference type="InterPro" id="IPR043128">
    <property type="entry name" value="Rev_trsase/Diguanyl_cyclase"/>
</dbReference>
<dbReference type="SUPFAM" id="SSF53098">
    <property type="entry name" value="Ribonuclease H-like"/>
    <property type="match status" value="1"/>
</dbReference>
<dbReference type="SUPFAM" id="SSF57756">
    <property type="entry name" value="Retrovirus zinc finger-like domains"/>
    <property type="match status" value="1"/>
</dbReference>
<dbReference type="Gene3D" id="3.30.420.10">
    <property type="entry name" value="Ribonuclease H-like superfamily/Ribonuclease H"/>
    <property type="match status" value="2"/>
</dbReference>
<dbReference type="InterPro" id="IPR038717">
    <property type="entry name" value="Tc1-like_DDE_dom"/>
</dbReference>
<dbReference type="InterPro" id="IPR043502">
    <property type="entry name" value="DNA/RNA_pol_sf"/>
</dbReference>
<dbReference type="InterPro" id="IPR036397">
    <property type="entry name" value="RNaseH_sf"/>
</dbReference>
<dbReference type="InterPro" id="IPR001878">
    <property type="entry name" value="Znf_CCHC"/>
</dbReference>
<dbReference type="PANTHER" id="PTHR24559">
    <property type="entry name" value="TRANSPOSON TY3-I GAG-POL POLYPROTEIN"/>
    <property type="match status" value="1"/>
</dbReference>
<feature type="compositionally biased region" description="Basic and acidic residues" evidence="2">
    <location>
        <begin position="472"/>
        <end position="484"/>
    </location>
</feature>
<feature type="region of interest" description="Disordered" evidence="2">
    <location>
        <begin position="751"/>
        <end position="782"/>
    </location>
</feature>
<dbReference type="SUPFAM" id="SSF56672">
    <property type="entry name" value="DNA/RNA polymerases"/>
    <property type="match status" value="1"/>
</dbReference>
<evidence type="ECO:0000313" key="4">
    <source>
        <dbReference type="EMBL" id="UYV62976.1"/>
    </source>
</evidence>
<feature type="region of interest" description="Disordered" evidence="2">
    <location>
        <begin position="193"/>
        <end position="228"/>
    </location>
</feature>
<dbReference type="EMBL" id="CP092864">
    <property type="protein sequence ID" value="UYV62976.1"/>
    <property type="molecule type" value="Genomic_DNA"/>
</dbReference>
<dbReference type="SMART" id="SM00343">
    <property type="entry name" value="ZnF_C2HC"/>
    <property type="match status" value="1"/>
</dbReference>
<feature type="compositionally biased region" description="Polar residues" evidence="2">
    <location>
        <begin position="402"/>
        <end position="418"/>
    </location>
</feature>
<evidence type="ECO:0000256" key="2">
    <source>
        <dbReference type="SAM" id="MobiDB-lite"/>
    </source>
</evidence>
<dbReference type="CDD" id="cd01647">
    <property type="entry name" value="RT_LTR"/>
    <property type="match status" value="1"/>
</dbReference>
<evidence type="ECO:0000256" key="1">
    <source>
        <dbReference type="PROSITE-ProRule" id="PRU00047"/>
    </source>
</evidence>
<sequence>MWRRRGERSNPAAIVERPTVRQRGIMVWGAIAHDSRSPLLRIQGTMTAQRYVDDVLRPVTLPYLQGVPNALYQQDNARPHTARISQQALQDVQMLPWPPYSPDLSPIEYVWDIIGRRLHALPQPRSEDELWQMELHASNDFFNQKLSCFDCSSDWDRFRYGNPSHILYRINLDLMKCLFNRWNKYKLSSRTSRMAETRSGKMQDPAQERTKFEESAKPQPAATIGRDASSDPVVLNPNIDIPKYDGTVDPRPWIESLEEIGFLYHWADYINSRYAVMNMIGSAKTWLNLHKISFTSWENFKIRLIEDFASDANKEEMKMRLNRMQQWNEPAIRFAEDILVLCNKVDPQMEKETKGGLRNANKLLEICKKLDLFENNYQERAEKSKALYNGPRSPRPHHQEQWKNATSFRRPYQTTSKPQAPAPRYYQYTSKPQAPTPRYYQNKPLPQVSVPSRSYTPNPEPKPVYPRKTYKKSPDSNRNRTEDGRPICFKCNKPGHVARYCRVRFVRIVEEDPIVTQDKVEKEIRMDNGTEKSRPLLYADKARTRSNTSRIGDGIIRPSSSLWYFPVILVKKRDGKYRFCVDYRKLNNVTVKDVYPIPRIDEVLDTLQGSKYFSANDLKSGYWQVEVEEKDKENTAFTTAHGLYEFNVMPFGLSNAPATFEMNMENMLDEKDDFIENIKEKLSGNKRSITQNFKEENGYLYKKNPNPEANHPFERIGIDFVGLLPSTKRRRKWIIVLTDYYTKMVETSSVKMQDPAQERNKAEVSAKPQPGATIGRDASSDPVVLNPNIDNPKYDGTEDPCPWIESLEEFGFLYHYYIISRYADKISFSNWENFKSRLIEDFASDANKEEMKITLNRIKQWN</sequence>
<dbReference type="Gene3D" id="3.30.70.270">
    <property type="match status" value="1"/>
</dbReference>
<name>A0ABY6K2A6_9ARAC</name>
<organism evidence="4 5">
    <name type="scientific">Cordylochernes scorpioides</name>
    <dbReference type="NCBI Taxonomy" id="51811"/>
    <lineage>
        <taxon>Eukaryota</taxon>
        <taxon>Metazoa</taxon>
        <taxon>Ecdysozoa</taxon>
        <taxon>Arthropoda</taxon>
        <taxon>Chelicerata</taxon>
        <taxon>Arachnida</taxon>
        <taxon>Pseudoscorpiones</taxon>
        <taxon>Cheliferoidea</taxon>
        <taxon>Chernetidae</taxon>
        <taxon>Cordylochernes</taxon>
    </lineage>
</organism>
<dbReference type="Pfam" id="PF00078">
    <property type="entry name" value="RVT_1"/>
    <property type="match status" value="1"/>
</dbReference>
<dbReference type="InterPro" id="IPR000477">
    <property type="entry name" value="RT_dom"/>
</dbReference>
<proteinExistence type="predicted"/>
<dbReference type="Pfam" id="PF03732">
    <property type="entry name" value="Retrotrans_gag"/>
    <property type="match status" value="1"/>
</dbReference>
<reference evidence="4 5" key="1">
    <citation type="submission" date="2022-01" db="EMBL/GenBank/DDBJ databases">
        <title>A chromosomal length assembly of Cordylochernes scorpioides.</title>
        <authorList>
            <person name="Zeh D."/>
            <person name="Zeh J."/>
        </authorList>
    </citation>
    <scope>NUCLEOTIDE SEQUENCE [LARGE SCALE GENOMIC DNA]</scope>
    <source>
        <strain evidence="4">IN4F17</strain>
        <tissue evidence="4">Whole Body</tissue>
    </source>
</reference>
<accession>A0ABY6K2A6</accession>
<feature type="domain" description="CCHC-type" evidence="3">
    <location>
        <begin position="488"/>
        <end position="502"/>
    </location>
</feature>